<dbReference type="EMBL" id="CP123967">
    <property type="protein sequence ID" value="WGT46989.1"/>
    <property type="molecule type" value="Genomic_DNA"/>
</dbReference>
<proteinExistence type="predicted"/>
<evidence type="ECO:0008006" key="4">
    <source>
        <dbReference type="Google" id="ProtNLM"/>
    </source>
</evidence>
<keyword evidence="3" id="KW-1185">Reference proteome</keyword>
<gene>
    <name evidence="2" type="ORF">QH948_12805</name>
</gene>
<accession>A0ABY8PWW8</accession>
<feature type="transmembrane region" description="Helical" evidence="1">
    <location>
        <begin position="12"/>
        <end position="33"/>
    </location>
</feature>
<dbReference type="Proteomes" id="UP001244136">
    <property type="component" value="Chromosome"/>
</dbReference>
<organism evidence="2 3">
    <name type="scientific">Tessaracoccus lacteus</name>
    <dbReference type="NCBI Taxonomy" id="3041766"/>
    <lineage>
        <taxon>Bacteria</taxon>
        <taxon>Bacillati</taxon>
        <taxon>Actinomycetota</taxon>
        <taxon>Actinomycetes</taxon>
        <taxon>Propionibacteriales</taxon>
        <taxon>Propionibacteriaceae</taxon>
        <taxon>Tessaracoccus</taxon>
    </lineage>
</organism>
<sequence length="149" mass="16028">MGQTVYVIPPRPPVRAFVIAAVAALLGAFLLVGGLSWHWHLAAVIVGSVILAAGVILAVLAFLSLSRLAVRVELDDDGYRITGSAVEHTGRWLDVSKVTQSDEGSHVTIYHGNVRRTHLLFPRGDSPQIDTVLADVKAHLKASRRPPQA</sequence>
<protein>
    <recommendedName>
        <fullName evidence="4">PH domain-containing protein</fullName>
    </recommendedName>
</protein>
<evidence type="ECO:0000313" key="2">
    <source>
        <dbReference type="EMBL" id="WGT46989.1"/>
    </source>
</evidence>
<evidence type="ECO:0000313" key="3">
    <source>
        <dbReference type="Proteomes" id="UP001244136"/>
    </source>
</evidence>
<feature type="transmembrane region" description="Helical" evidence="1">
    <location>
        <begin position="39"/>
        <end position="63"/>
    </location>
</feature>
<name>A0ABY8PWW8_9ACTN</name>
<reference evidence="2 3" key="1">
    <citation type="journal article" date="2008" name="Int. J. Syst. Evol. Microbiol.">
        <title>Tessaracoccus flavescens sp. nov., isolated from marine sediment.</title>
        <authorList>
            <person name="Lee D.W."/>
            <person name="Lee S.D."/>
        </authorList>
    </citation>
    <scope>NUCLEOTIDE SEQUENCE [LARGE SCALE GENOMIC DNA]</scope>
    <source>
        <strain evidence="2 3">T21</strain>
    </source>
</reference>
<evidence type="ECO:0000256" key="1">
    <source>
        <dbReference type="SAM" id="Phobius"/>
    </source>
</evidence>
<dbReference type="RefSeq" id="WP_281144731.1">
    <property type="nucleotide sequence ID" value="NZ_CP123967.1"/>
</dbReference>
<keyword evidence="1" id="KW-0472">Membrane</keyword>
<keyword evidence="1" id="KW-1133">Transmembrane helix</keyword>
<keyword evidence="1" id="KW-0812">Transmembrane</keyword>